<protein>
    <submittedName>
        <fullName evidence="1">Uncharacterized protein</fullName>
    </submittedName>
</protein>
<name>B6H647_PENRW</name>
<reference evidence="1 2" key="1">
    <citation type="journal article" date="2008" name="Nat. Biotechnol.">
        <title>Genome sequencing and analysis of the filamentous fungus Penicillium chrysogenum.</title>
        <authorList>
            <person name="van den Berg M.A."/>
            <person name="Albang R."/>
            <person name="Albermann K."/>
            <person name="Badger J.H."/>
            <person name="Daran J.-M."/>
            <person name="Driessen A.J.M."/>
            <person name="Garcia-Estrada C."/>
            <person name="Fedorova N.D."/>
            <person name="Harris D.M."/>
            <person name="Heijne W.H.M."/>
            <person name="Joardar V.S."/>
            <person name="Kiel J.A.K.W."/>
            <person name="Kovalchuk A."/>
            <person name="Martin J.F."/>
            <person name="Nierman W.C."/>
            <person name="Nijland J.G."/>
            <person name="Pronk J.T."/>
            <person name="Roubos J.A."/>
            <person name="van der Klei I.J."/>
            <person name="van Peij N.N.M.E."/>
            <person name="Veenhuis M."/>
            <person name="von Doehren H."/>
            <person name="Wagner C."/>
            <person name="Wortman J.R."/>
            <person name="Bovenberg R.A.L."/>
        </authorList>
    </citation>
    <scope>NUCLEOTIDE SEQUENCE [LARGE SCALE GENOMIC DNA]</scope>
    <source>
        <strain evidence="2">ATCC 28089 / DSM 1075 / NRRL 1951 / Wisconsin 54-1255</strain>
    </source>
</reference>
<keyword evidence="2" id="KW-1185">Reference proteome</keyword>
<dbReference type="HOGENOM" id="CLU_2264606_0_0_1"/>
<dbReference type="AlphaFoldDB" id="B6H647"/>
<evidence type="ECO:0000313" key="1">
    <source>
        <dbReference type="EMBL" id="CAP74361.1"/>
    </source>
</evidence>
<evidence type="ECO:0000313" key="2">
    <source>
        <dbReference type="Proteomes" id="UP000000724"/>
    </source>
</evidence>
<gene>
    <name evidence="1" type="ORF">Pc14g02200</name>
    <name evidence="1" type="ORF">PCH_Pc14g02200</name>
</gene>
<proteinExistence type="predicted"/>
<dbReference type="VEuPathDB" id="FungiDB:PCH_Pc14g02200"/>
<organism evidence="1 2">
    <name type="scientific">Penicillium rubens (strain ATCC 28089 / DSM 1075 / NRRL 1951 / Wisconsin 54-1255)</name>
    <name type="common">Penicillium chrysogenum</name>
    <dbReference type="NCBI Taxonomy" id="500485"/>
    <lineage>
        <taxon>Eukaryota</taxon>
        <taxon>Fungi</taxon>
        <taxon>Dikarya</taxon>
        <taxon>Ascomycota</taxon>
        <taxon>Pezizomycotina</taxon>
        <taxon>Eurotiomycetes</taxon>
        <taxon>Eurotiomycetidae</taxon>
        <taxon>Eurotiales</taxon>
        <taxon>Aspergillaceae</taxon>
        <taxon>Penicillium</taxon>
        <taxon>Penicillium chrysogenum species complex</taxon>
    </lineage>
</organism>
<dbReference type="EMBL" id="AM920429">
    <property type="protein sequence ID" value="CAP74361.1"/>
    <property type="molecule type" value="Genomic_DNA"/>
</dbReference>
<sequence>MAAGRATSSLKQLVRRRMHVDAVCAGIGRPVACEKGYHFTSLLPKSAALVAVGCGDHALANRLYSDARVIDNYQEQLWCSQELESKDSRLNIVVKNLMLPHDC</sequence>
<accession>B6H647</accession>
<dbReference type="Proteomes" id="UP000000724">
    <property type="component" value="Contig Pc00c14"/>
</dbReference>
<dbReference type="OrthoDB" id="10453458at2759"/>